<reference evidence="8" key="1">
    <citation type="submission" date="2023-03" db="EMBL/GenBank/DDBJ databases">
        <title>Mating type loci evolution in Malassezia.</title>
        <authorList>
            <person name="Coelho M.A."/>
        </authorList>
    </citation>
    <scope>NUCLEOTIDE SEQUENCE</scope>
    <source>
        <strain evidence="8">CBS 9431</strain>
    </source>
</reference>
<evidence type="ECO:0000256" key="2">
    <source>
        <dbReference type="ARBA" id="ARBA00004496"/>
    </source>
</evidence>
<feature type="compositionally biased region" description="Low complexity" evidence="6">
    <location>
        <begin position="177"/>
        <end position="189"/>
    </location>
</feature>
<feature type="region of interest" description="Disordered" evidence="6">
    <location>
        <begin position="234"/>
        <end position="260"/>
    </location>
</feature>
<feature type="compositionally biased region" description="Low complexity" evidence="6">
    <location>
        <begin position="247"/>
        <end position="257"/>
    </location>
</feature>
<dbReference type="EMBL" id="CP119958">
    <property type="protein sequence ID" value="WFD37430.1"/>
    <property type="molecule type" value="Genomic_DNA"/>
</dbReference>
<organism evidence="8 9">
    <name type="scientific">Malassezia japonica</name>
    <dbReference type="NCBI Taxonomy" id="223818"/>
    <lineage>
        <taxon>Eukaryota</taxon>
        <taxon>Fungi</taxon>
        <taxon>Dikarya</taxon>
        <taxon>Basidiomycota</taxon>
        <taxon>Ustilaginomycotina</taxon>
        <taxon>Malasseziomycetes</taxon>
        <taxon>Malasseziales</taxon>
        <taxon>Malasseziaceae</taxon>
        <taxon>Malassezia</taxon>
    </lineage>
</organism>
<dbReference type="InterPro" id="IPR037895">
    <property type="entry name" value="NUDCD1"/>
</dbReference>
<dbReference type="Gene3D" id="2.60.40.790">
    <property type="match status" value="1"/>
</dbReference>
<sequence length="566" mass="60116">MLFAPDRALLRPQFEAYRLVPGDVPKQHTFALPTKAAAPGNDASLGYKELKARAMHGALTIVPGDRAVCAYVDAEGYVTLAALDDALKVERVHRVQSTQSASILAVDAQTVAVCDGPVLSLLTLSADSLEARVHTHPLPELPVPESETALPWRIVAAADQHVLLERARRASKSGPVHAGLGASSGAGHHTQTQTSFDVALVRYDTSVHLVWHLTGDEPVSAALIGETTLLGAEAPFGASAPPPAAPAPASKPGKTPPYSWTQTDDTVTVAFALPATLTKHEIRVHFSRKGASIGLALREAHITELGEEPAHADTEAALRQGTYESRALWGEIDVATSLWTWEHVQTRTAGETHVTGLLTLHIAKAHEGTRWSSVFEGDDSVSETLDPSELLTMLEGLEKYTENPGAGTSSLLQDGLEEEDELAGTRLVFTAVHADGTTSQSAPADAGMLLARTAPSNVPDARLLLKYDVDGLLFAPPKPLALAPWEHTETAPAISYVLASKRDAHPVYVHRAPGAASSTVLAIEPRMGGSRASLTHNVFVYRAAPNANQPAPYWAQASCRLAAHLV</sequence>
<dbReference type="Pfam" id="PF04969">
    <property type="entry name" value="CS"/>
    <property type="match status" value="1"/>
</dbReference>
<evidence type="ECO:0000256" key="5">
    <source>
        <dbReference type="ARBA" id="ARBA00023242"/>
    </source>
</evidence>
<proteinExistence type="predicted"/>
<keyword evidence="9" id="KW-1185">Reference proteome</keyword>
<feature type="domain" description="CS" evidence="7">
    <location>
        <begin position="256"/>
        <end position="342"/>
    </location>
</feature>
<comment type="subcellular location">
    <subcellularLocation>
        <location evidence="2">Cytoplasm</location>
    </subcellularLocation>
    <subcellularLocation>
        <location evidence="1">Nucleus</location>
    </subcellularLocation>
</comment>
<protein>
    <recommendedName>
        <fullName evidence="3">NudC domain-containing protein 1</fullName>
    </recommendedName>
</protein>
<name>A0AAF0EYJ1_9BASI</name>
<evidence type="ECO:0000256" key="4">
    <source>
        <dbReference type="ARBA" id="ARBA00022490"/>
    </source>
</evidence>
<dbReference type="PANTHER" id="PTHR21664">
    <property type="entry name" value="CHRONIC MYELOGENOUS LEUKEMIA TUMOR ANTIGEN 66"/>
    <property type="match status" value="1"/>
</dbReference>
<dbReference type="RefSeq" id="XP_060120327.1">
    <property type="nucleotide sequence ID" value="XM_060264344.1"/>
</dbReference>
<feature type="region of interest" description="Disordered" evidence="6">
    <location>
        <begin position="168"/>
        <end position="189"/>
    </location>
</feature>
<dbReference type="GeneID" id="85224023"/>
<evidence type="ECO:0000256" key="3">
    <source>
        <dbReference type="ARBA" id="ARBA00018915"/>
    </source>
</evidence>
<gene>
    <name evidence="8" type="ORF">MJAP1_000374</name>
</gene>
<keyword evidence="4" id="KW-0963">Cytoplasm</keyword>
<dbReference type="AlphaFoldDB" id="A0AAF0EYJ1"/>
<accession>A0AAF0EYJ1</accession>
<dbReference type="PANTHER" id="PTHR21664:SF1">
    <property type="entry name" value="NUDC DOMAIN-CONTAINING PROTEIN 1"/>
    <property type="match status" value="1"/>
</dbReference>
<evidence type="ECO:0000313" key="9">
    <source>
        <dbReference type="Proteomes" id="UP001217754"/>
    </source>
</evidence>
<dbReference type="GO" id="GO:0005634">
    <property type="term" value="C:nucleus"/>
    <property type="evidence" value="ECO:0007669"/>
    <property type="project" value="UniProtKB-SubCell"/>
</dbReference>
<dbReference type="GO" id="GO:0005737">
    <property type="term" value="C:cytoplasm"/>
    <property type="evidence" value="ECO:0007669"/>
    <property type="project" value="UniProtKB-SubCell"/>
</dbReference>
<dbReference type="InterPro" id="IPR008978">
    <property type="entry name" value="HSP20-like_chaperone"/>
</dbReference>
<keyword evidence="5" id="KW-0539">Nucleus</keyword>
<dbReference type="SUPFAM" id="SSF49764">
    <property type="entry name" value="HSP20-like chaperones"/>
    <property type="match status" value="1"/>
</dbReference>
<dbReference type="Proteomes" id="UP001217754">
    <property type="component" value="Chromosome 1"/>
</dbReference>
<dbReference type="InterPro" id="IPR007052">
    <property type="entry name" value="CS_dom"/>
</dbReference>
<evidence type="ECO:0000259" key="7">
    <source>
        <dbReference type="Pfam" id="PF04969"/>
    </source>
</evidence>
<evidence type="ECO:0000256" key="1">
    <source>
        <dbReference type="ARBA" id="ARBA00004123"/>
    </source>
</evidence>
<evidence type="ECO:0000313" key="8">
    <source>
        <dbReference type="EMBL" id="WFD37430.1"/>
    </source>
</evidence>
<evidence type="ECO:0000256" key="6">
    <source>
        <dbReference type="SAM" id="MobiDB-lite"/>
    </source>
</evidence>